<dbReference type="PROSITE" id="PS01124">
    <property type="entry name" value="HTH_ARAC_FAMILY_2"/>
    <property type="match status" value="1"/>
</dbReference>
<dbReference type="InterPro" id="IPR009057">
    <property type="entry name" value="Homeodomain-like_sf"/>
</dbReference>
<evidence type="ECO:0000259" key="4">
    <source>
        <dbReference type="PROSITE" id="PS01124"/>
    </source>
</evidence>
<evidence type="ECO:0000256" key="3">
    <source>
        <dbReference type="ARBA" id="ARBA00023163"/>
    </source>
</evidence>
<dbReference type="GO" id="GO:0003700">
    <property type="term" value="F:DNA-binding transcription factor activity"/>
    <property type="evidence" value="ECO:0007669"/>
    <property type="project" value="InterPro"/>
</dbReference>
<accession>A0AB33IZJ9</accession>
<dbReference type="InterPro" id="IPR020449">
    <property type="entry name" value="Tscrpt_reg_AraC-type_HTH"/>
</dbReference>
<name>A0AB33IZJ9_9BACT</name>
<sequence>MENKRLEEITIKSIKELYQGSHIADDILLIDNLEHIPFPNEPRRMHCLFMALCSRGVAHYTIDTVAHTVQTDDILIVSEGQVANNYVLSDDFKATAIVLSYDFFYEIVASIRDLSYLYLFARNHPVFGLQHKEAQILYNYFQILKRKVDNKAHQFRRETTKSLLTTMIYDISNVIYHLHTSSNPRQPRANEIFNDFIMLVEQHYRKKRRVSWYSDQMNITPKYLSEVIKQVSHRTPNEWIDQYVTLELRVQLKHTMKSIKEIAEEMNFTNQSFFGKYFKEHVGMSPTEYRKS</sequence>
<dbReference type="GO" id="GO:0043565">
    <property type="term" value="F:sequence-specific DNA binding"/>
    <property type="evidence" value="ECO:0007669"/>
    <property type="project" value="InterPro"/>
</dbReference>
<dbReference type="SUPFAM" id="SSF46689">
    <property type="entry name" value="Homeodomain-like"/>
    <property type="match status" value="1"/>
</dbReference>
<keyword evidence="3" id="KW-0804">Transcription</keyword>
<gene>
    <name evidence="5" type="ORF">GTC17254_16090</name>
</gene>
<reference evidence="5" key="1">
    <citation type="submission" date="2024-07" db="EMBL/GenBank/DDBJ databases">
        <title>Complete genome sequence of Prevotella sp. YM-2024 GTC17254.</title>
        <authorList>
            <person name="Hayashi M."/>
            <person name="Muto Y."/>
            <person name="Tanaka K."/>
            <person name="Niwa H."/>
        </authorList>
    </citation>
    <scope>NUCLEOTIDE SEQUENCE</scope>
    <source>
        <strain evidence="5">GTC17254</strain>
    </source>
</reference>
<feature type="domain" description="HTH araC/xylS-type" evidence="4">
    <location>
        <begin position="194"/>
        <end position="292"/>
    </location>
</feature>
<dbReference type="Pfam" id="PF12833">
    <property type="entry name" value="HTH_18"/>
    <property type="match status" value="1"/>
</dbReference>
<dbReference type="InterPro" id="IPR018060">
    <property type="entry name" value="HTH_AraC"/>
</dbReference>
<dbReference type="PANTHER" id="PTHR43280">
    <property type="entry name" value="ARAC-FAMILY TRANSCRIPTIONAL REGULATOR"/>
    <property type="match status" value="1"/>
</dbReference>
<dbReference type="SMART" id="SM00342">
    <property type="entry name" value="HTH_ARAC"/>
    <property type="match status" value="1"/>
</dbReference>
<dbReference type="Gene3D" id="1.10.10.60">
    <property type="entry name" value="Homeodomain-like"/>
    <property type="match status" value="2"/>
</dbReference>
<dbReference type="PRINTS" id="PR00032">
    <property type="entry name" value="HTHARAC"/>
</dbReference>
<keyword evidence="2" id="KW-0238">DNA-binding</keyword>
<organism evidence="5">
    <name type="scientific">Prevotella sp. GTC17254</name>
    <dbReference type="NCBI Taxonomy" id="3236794"/>
    <lineage>
        <taxon>Bacteria</taxon>
        <taxon>Pseudomonadati</taxon>
        <taxon>Bacteroidota</taxon>
        <taxon>Bacteroidia</taxon>
        <taxon>Bacteroidales</taxon>
        <taxon>Prevotellaceae</taxon>
        <taxon>Prevotella</taxon>
    </lineage>
</organism>
<dbReference type="AlphaFoldDB" id="A0AB33IZJ9"/>
<evidence type="ECO:0000256" key="2">
    <source>
        <dbReference type="ARBA" id="ARBA00023125"/>
    </source>
</evidence>
<evidence type="ECO:0000313" key="5">
    <source>
        <dbReference type="EMBL" id="BFO74012.1"/>
    </source>
</evidence>
<keyword evidence="1" id="KW-0805">Transcription regulation</keyword>
<protein>
    <submittedName>
        <fullName evidence="5">Helix-turn-helix domain-containing protein</fullName>
    </submittedName>
</protein>
<dbReference type="PANTHER" id="PTHR43280:SF32">
    <property type="entry name" value="TRANSCRIPTIONAL REGULATORY PROTEIN"/>
    <property type="match status" value="1"/>
</dbReference>
<dbReference type="EMBL" id="AP035786">
    <property type="protein sequence ID" value="BFO74012.1"/>
    <property type="molecule type" value="Genomic_DNA"/>
</dbReference>
<evidence type="ECO:0000256" key="1">
    <source>
        <dbReference type="ARBA" id="ARBA00023015"/>
    </source>
</evidence>
<proteinExistence type="predicted"/>